<feature type="domain" description="YdbS-like PH" evidence="2">
    <location>
        <begin position="79"/>
        <end position="154"/>
    </location>
</feature>
<dbReference type="InterPro" id="IPR005182">
    <property type="entry name" value="YdbS-like_PH"/>
</dbReference>
<dbReference type="Pfam" id="PF03703">
    <property type="entry name" value="bPH_2"/>
    <property type="match status" value="1"/>
</dbReference>
<name>A0AAU7DWA7_9MICO</name>
<accession>A0AAU7DWA7</accession>
<dbReference type="PANTHER" id="PTHR34473">
    <property type="entry name" value="UPF0699 TRANSMEMBRANE PROTEIN YDBS"/>
    <property type="match status" value="1"/>
</dbReference>
<evidence type="ECO:0000313" key="3">
    <source>
        <dbReference type="EMBL" id="XBH21761.1"/>
    </source>
</evidence>
<keyword evidence="1" id="KW-0812">Transmembrane</keyword>
<keyword evidence="1" id="KW-1133">Transmembrane helix</keyword>
<keyword evidence="1" id="KW-0472">Membrane</keyword>
<gene>
    <name evidence="3" type="ORF">V5R04_00605</name>
</gene>
<proteinExistence type="predicted"/>
<evidence type="ECO:0000259" key="2">
    <source>
        <dbReference type="Pfam" id="PF03703"/>
    </source>
</evidence>
<feature type="transmembrane region" description="Helical" evidence="1">
    <location>
        <begin position="28"/>
        <end position="49"/>
    </location>
</feature>
<reference evidence="3" key="1">
    <citation type="submission" date="2024-02" db="EMBL/GenBank/DDBJ databases">
        <title>Tomenella chthoni gen. nov. sp. nov., a member of the family Jonesiaceae isolated from bat guano.</title>
        <authorList>
            <person name="Miller S.L."/>
            <person name="King J."/>
            <person name="Sankaranarayanan K."/>
            <person name="Lawson P.A."/>
        </authorList>
    </citation>
    <scope>NUCLEOTIDE SEQUENCE</scope>
    <source>
        <strain evidence="3">BS-20</strain>
    </source>
</reference>
<feature type="transmembrane region" description="Helical" evidence="1">
    <location>
        <begin position="55"/>
        <end position="73"/>
    </location>
</feature>
<sequence>MTQEVQSPFDPQGVQWQRVSNKLRSVRLVVIALTMALPLVGAVTLAILLPQWWSFTILGALLALTVWMIWLVYRQVPAIGYFEREEDLLIVSGIMFKSLVVVPYGRMQQVDVEVGPLDRKFGIAKVTLHTASAGTNAVLPGLLADEAARLRDRLATRGESRLAGL</sequence>
<dbReference type="AlphaFoldDB" id="A0AAU7DWA7"/>
<evidence type="ECO:0000256" key="1">
    <source>
        <dbReference type="SAM" id="Phobius"/>
    </source>
</evidence>
<organism evidence="3">
    <name type="scientific">Jonesiaceae bacterium BS-20</name>
    <dbReference type="NCBI Taxonomy" id="3120821"/>
    <lineage>
        <taxon>Bacteria</taxon>
        <taxon>Bacillati</taxon>
        <taxon>Actinomycetota</taxon>
        <taxon>Actinomycetes</taxon>
        <taxon>Micrococcales</taxon>
        <taxon>Jonesiaceae</taxon>
    </lineage>
</organism>
<protein>
    <submittedName>
        <fullName evidence="3">PH domain-containing protein</fullName>
    </submittedName>
</protein>
<dbReference type="PANTHER" id="PTHR34473:SF3">
    <property type="entry name" value="TRANSMEMBRANE PROTEIN-RELATED"/>
    <property type="match status" value="1"/>
</dbReference>
<dbReference type="EMBL" id="CP146203">
    <property type="protein sequence ID" value="XBH21761.1"/>
    <property type="molecule type" value="Genomic_DNA"/>
</dbReference>